<dbReference type="GO" id="GO:0016829">
    <property type="term" value="F:lyase activity"/>
    <property type="evidence" value="ECO:0007669"/>
    <property type="project" value="UniProtKB-KW"/>
</dbReference>
<dbReference type="Pfam" id="PF00378">
    <property type="entry name" value="ECH_1"/>
    <property type="match status" value="1"/>
</dbReference>
<evidence type="ECO:0000256" key="1">
    <source>
        <dbReference type="ARBA" id="ARBA00005254"/>
    </source>
</evidence>
<organism evidence="3 4">
    <name type="scientific">Rhizobium multihospitium</name>
    <dbReference type="NCBI Taxonomy" id="410764"/>
    <lineage>
        <taxon>Bacteria</taxon>
        <taxon>Pseudomonadati</taxon>
        <taxon>Pseudomonadota</taxon>
        <taxon>Alphaproteobacteria</taxon>
        <taxon>Hyphomicrobiales</taxon>
        <taxon>Rhizobiaceae</taxon>
        <taxon>Rhizobium/Agrobacterium group</taxon>
        <taxon>Rhizobium</taxon>
    </lineage>
</organism>
<dbReference type="InterPro" id="IPR029045">
    <property type="entry name" value="ClpP/crotonase-like_dom_sf"/>
</dbReference>
<dbReference type="Gene3D" id="1.10.12.10">
    <property type="entry name" value="Lyase 2-enoyl-coa Hydratase, Chain A, domain 2"/>
    <property type="match status" value="1"/>
</dbReference>
<sequence length="271" mass="28632">MGWLGMSFEHDFAGGFIRATCSDAIGTITINNPGRKNAVTAAMWRAIPQAVRILTDEAHAHVIIVRGSGVDFSAGADISEFDSVRKNSETAVAYEALNSQAFEAIRHCRVPTISAIRGICYGGGFGLAAACDLRIAERGARFCVPAVRLGIAYPADAVQDIVNALGAQMAKVTLFTGAPMPGEKMVAAGFLLEEIEAEAFDGEVSALAHAIAANAPIALHASKLAIRAVIEQNGDLLREAEVIGAETFDSADYVEGRAAFAERRKPHFTGK</sequence>
<dbReference type="PANTHER" id="PTHR11941">
    <property type="entry name" value="ENOYL-COA HYDRATASE-RELATED"/>
    <property type="match status" value="1"/>
</dbReference>
<proteinExistence type="inferred from homology"/>
<comment type="similarity">
    <text evidence="1">Belongs to the enoyl-CoA hydratase/isomerase family.</text>
</comment>
<dbReference type="GO" id="GO:0006635">
    <property type="term" value="P:fatty acid beta-oxidation"/>
    <property type="evidence" value="ECO:0007669"/>
    <property type="project" value="TreeGrafter"/>
</dbReference>
<evidence type="ECO:0000313" key="4">
    <source>
        <dbReference type="Proteomes" id="UP000199101"/>
    </source>
</evidence>
<evidence type="ECO:0000256" key="2">
    <source>
        <dbReference type="ARBA" id="ARBA00023239"/>
    </source>
</evidence>
<keyword evidence="2" id="KW-0456">Lyase</keyword>
<dbReference type="Proteomes" id="UP000199101">
    <property type="component" value="Unassembled WGS sequence"/>
</dbReference>
<evidence type="ECO:0000313" key="3">
    <source>
        <dbReference type="EMBL" id="SCB41529.1"/>
    </source>
</evidence>
<dbReference type="EMBL" id="FMAG01000006">
    <property type="protein sequence ID" value="SCB41529.1"/>
    <property type="molecule type" value="Genomic_DNA"/>
</dbReference>
<keyword evidence="4" id="KW-1185">Reference proteome</keyword>
<reference evidence="4" key="1">
    <citation type="submission" date="2016-08" db="EMBL/GenBank/DDBJ databases">
        <authorList>
            <person name="Varghese N."/>
            <person name="Submissions Spin"/>
        </authorList>
    </citation>
    <scope>NUCLEOTIDE SEQUENCE [LARGE SCALE GENOMIC DNA]</scope>
    <source>
        <strain evidence="4">HAMBI 2975</strain>
    </source>
</reference>
<dbReference type="Gene3D" id="3.90.226.10">
    <property type="entry name" value="2-enoyl-CoA Hydratase, Chain A, domain 1"/>
    <property type="match status" value="1"/>
</dbReference>
<name>A0A1C3WNI3_9HYPH</name>
<dbReference type="CDD" id="cd06558">
    <property type="entry name" value="crotonase-like"/>
    <property type="match status" value="1"/>
</dbReference>
<dbReference type="InterPro" id="IPR014748">
    <property type="entry name" value="Enoyl-CoA_hydra_C"/>
</dbReference>
<dbReference type="STRING" id="410764.GA0061103_5860"/>
<dbReference type="InterPro" id="IPR001753">
    <property type="entry name" value="Enoyl-CoA_hydra/iso"/>
</dbReference>
<accession>A0A1C3WNI3</accession>
<gene>
    <name evidence="3" type="ORF">GA0061103_5860</name>
</gene>
<dbReference type="PANTHER" id="PTHR11941:SF54">
    <property type="entry name" value="ENOYL-COA HYDRATASE, MITOCHONDRIAL"/>
    <property type="match status" value="1"/>
</dbReference>
<dbReference type="AlphaFoldDB" id="A0A1C3WNI3"/>
<dbReference type="SUPFAM" id="SSF52096">
    <property type="entry name" value="ClpP/crotonase"/>
    <property type="match status" value="1"/>
</dbReference>
<protein>
    <submittedName>
        <fullName evidence="3">Enoyl-CoA hydratase/carnithine racemase</fullName>
    </submittedName>
</protein>